<reference evidence="2 3" key="1">
    <citation type="submission" date="2020-01" db="EMBL/GenBank/DDBJ databases">
        <authorList>
            <person name="Kim M.K."/>
        </authorList>
    </citation>
    <scope>NUCLEOTIDE SEQUENCE [LARGE SCALE GENOMIC DNA]</scope>
    <source>
        <strain evidence="2 3">172606-1</strain>
    </source>
</reference>
<dbReference type="PANTHER" id="PTHR42883">
    <property type="entry name" value="GLUCOSE-1-PHOSPHATE THYMIDYLTRANSFERASE"/>
    <property type="match status" value="1"/>
</dbReference>
<dbReference type="AlphaFoldDB" id="A0A6C0GL01"/>
<dbReference type="Proteomes" id="UP000480178">
    <property type="component" value="Chromosome"/>
</dbReference>
<dbReference type="EMBL" id="CP048222">
    <property type="protein sequence ID" value="QHT68320.1"/>
    <property type="molecule type" value="Genomic_DNA"/>
</dbReference>
<dbReference type="KEGG" id="rhoz:GXP67_17565"/>
<dbReference type="Gene3D" id="2.160.10.10">
    <property type="entry name" value="Hexapeptide repeat proteins"/>
    <property type="match status" value="1"/>
</dbReference>
<feature type="domain" description="Nucleotidyl transferase" evidence="1">
    <location>
        <begin position="2"/>
        <end position="234"/>
    </location>
</feature>
<organism evidence="2 3">
    <name type="scientific">Rhodocytophaga rosea</name>
    <dbReference type="NCBI Taxonomy" id="2704465"/>
    <lineage>
        <taxon>Bacteria</taxon>
        <taxon>Pseudomonadati</taxon>
        <taxon>Bacteroidota</taxon>
        <taxon>Cytophagia</taxon>
        <taxon>Cytophagales</taxon>
        <taxon>Rhodocytophagaceae</taxon>
        <taxon>Rhodocytophaga</taxon>
    </lineage>
</organism>
<evidence type="ECO:0000313" key="2">
    <source>
        <dbReference type="EMBL" id="QHT68320.1"/>
    </source>
</evidence>
<protein>
    <submittedName>
        <fullName evidence="2">NTP transferase domain-containing protein</fullName>
    </submittedName>
</protein>
<dbReference type="InterPro" id="IPR005835">
    <property type="entry name" value="NTP_transferase_dom"/>
</dbReference>
<dbReference type="PANTHER" id="PTHR42883:SF2">
    <property type="entry name" value="THYMIDYLYLTRANSFERASE"/>
    <property type="match status" value="1"/>
</dbReference>
<keyword evidence="2" id="KW-0808">Transferase</keyword>
<dbReference type="Gene3D" id="3.90.550.10">
    <property type="entry name" value="Spore Coat Polysaccharide Biosynthesis Protein SpsA, Chain A"/>
    <property type="match status" value="1"/>
</dbReference>
<gene>
    <name evidence="2" type="ORF">GXP67_17565</name>
</gene>
<dbReference type="Pfam" id="PF00483">
    <property type="entry name" value="NTP_transferase"/>
    <property type="match status" value="1"/>
</dbReference>
<dbReference type="InterPro" id="IPR029044">
    <property type="entry name" value="Nucleotide-diphossugar_trans"/>
</dbReference>
<sequence length="332" mass="36769">MKAIIPVAGIGSKLRPHTHTQPKALVPVAGKPILAHIIDSLIEGGIREFILIIGYLGDKIEKYIEATYPDIKVDFIIQEPREGLGHAIWLTKEYLLQEKEILIVLGDTIVNTDLQQILQSEHTILGVMKVHNPSLFGVAEIEHNGIIKRLVEKPRIPKSNLALVGIYKINNPPLLFSSLQYLIDHGIKTQNDYHLTDGLMHMIEAGEKMTTIQVNNWYDCGRKETLLEANAILLNRSAYKHIHYEQFPGSIIVPPVSLGESCQIKNSIIGPNVAIGEHTTIQSSIIENSIIGSFSELENVVLQESIIGNDSSLKGLSQSLNIGDNTEINFST</sequence>
<dbReference type="GO" id="GO:0016740">
    <property type="term" value="F:transferase activity"/>
    <property type="evidence" value="ECO:0007669"/>
    <property type="project" value="UniProtKB-KW"/>
</dbReference>
<keyword evidence="3" id="KW-1185">Reference proteome</keyword>
<dbReference type="SUPFAM" id="SSF53448">
    <property type="entry name" value="Nucleotide-diphospho-sugar transferases"/>
    <property type="match status" value="1"/>
</dbReference>
<evidence type="ECO:0000259" key="1">
    <source>
        <dbReference type="Pfam" id="PF00483"/>
    </source>
</evidence>
<evidence type="ECO:0000313" key="3">
    <source>
        <dbReference type="Proteomes" id="UP000480178"/>
    </source>
</evidence>
<name>A0A6C0GL01_9BACT</name>
<proteinExistence type="predicted"/>
<accession>A0A6C0GL01</accession>
<dbReference type="CDD" id="cd04181">
    <property type="entry name" value="NTP_transferase"/>
    <property type="match status" value="1"/>
</dbReference>
<dbReference type="RefSeq" id="WP_162444334.1">
    <property type="nucleotide sequence ID" value="NZ_CP048222.1"/>
</dbReference>